<dbReference type="InterPro" id="IPR010699">
    <property type="entry name" value="DUF1275"/>
</dbReference>
<evidence type="ECO:0000256" key="1">
    <source>
        <dbReference type="SAM" id="Phobius"/>
    </source>
</evidence>
<dbReference type="EMBL" id="LGUV01000366">
    <property type="protein sequence ID" value="KOG45408.1"/>
    <property type="molecule type" value="Genomic_DNA"/>
</dbReference>
<keyword evidence="1" id="KW-1133">Transmembrane helix</keyword>
<protein>
    <recommendedName>
        <fullName evidence="4">DUF1275 domain-containing protein</fullName>
    </recommendedName>
</protein>
<feature type="transmembrane region" description="Helical" evidence="1">
    <location>
        <begin position="47"/>
        <end position="66"/>
    </location>
</feature>
<feature type="transmembrane region" description="Helical" evidence="1">
    <location>
        <begin position="194"/>
        <end position="212"/>
    </location>
</feature>
<dbReference type="Pfam" id="PF06912">
    <property type="entry name" value="DUF1275"/>
    <property type="match status" value="1"/>
</dbReference>
<reference evidence="3" key="1">
    <citation type="submission" date="2015-07" db="EMBL/GenBank/DDBJ databases">
        <authorList>
            <consortium name="Consortium for Microbial Forensics and Genomics (microFORGE)"/>
            <person name="Knight B.M."/>
            <person name="Roberts D.P."/>
            <person name="Lin D."/>
            <person name="Hari K."/>
            <person name="Fletcher J."/>
            <person name="Melcher U."/>
            <person name="Blagden T."/>
            <person name="Winegar R.A."/>
        </authorList>
    </citation>
    <scope>NUCLEOTIDE SEQUENCE [LARGE SCALE GENOMIC DNA]</scope>
    <source>
        <strain evidence="3">NRRL B-1447</strain>
    </source>
</reference>
<feature type="transmembrane region" description="Helical" evidence="1">
    <location>
        <begin position="16"/>
        <end position="41"/>
    </location>
</feature>
<feature type="transmembrane region" description="Helical" evidence="1">
    <location>
        <begin position="78"/>
        <end position="100"/>
    </location>
</feature>
<evidence type="ECO:0000313" key="3">
    <source>
        <dbReference type="Proteomes" id="UP000037084"/>
    </source>
</evidence>
<dbReference type="Proteomes" id="UP000037084">
    <property type="component" value="Unassembled WGS sequence"/>
</dbReference>
<dbReference type="AlphaFoldDB" id="A0A0L8M4T7"/>
<feature type="transmembrane region" description="Helical" evidence="1">
    <location>
        <begin position="169"/>
        <end position="188"/>
    </location>
</feature>
<comment type="caution">
    <text evidence="2">The sequence shown here is derived from an EMBL/GenBank/DDBJ whole genome shotgun (WGS) entry which is preliminary data.</text>
</comment>
<gene>
    <name evidence="2" type="ORF">ADK75_31600</name>
</gene>
<evidence type="ECO:0000313" key="2">
    <source>
        <dbReference type="EMBL" id="KOG45408.1"/>
    </source>
</evidence>
<dbReference type="PANTHER" id="PTHR37314:SF4">
    <property type="entry name" value="UPF0700 TRANSMEMBRANE PROTEIN YOAK"/>
    <property type="match status" value="1"/>
</dbReference>
<dbReference type="PATRIC" id="fig|1961.12.peg.6999"/>
<accession>A0A0L8M4T7</accession>
<name>A0A0L8M4T7_STRVG</name>
<organism evidence="2 3">
    <name type="scientific">Streptomyces virginiae</name>
    <name type="common">Streptomyces cinnamonensis</name>
    <dbReference type="NCBI Taxonomy" id="1961"/>
    <lineage>
        <taxon>Bacteria</taxon>
        <taxon>Bacillati</taxon>
        <taxon>Actinomycetota</taxon>
        <taxon>Actinomycetes</taxon>
        <taxon>Kitasatosporales</taxon>
        <taxon>Streptomycetaceae</taxon>
        <taxon>Streptomyces</taxon>
    </lineage>
</organism>
<proteinExistence type="predicted"/>
<keyword evidence="1" id="KW-0812">Transmembrane</keyword>
<keyword evidence="1" id="KW-0472">Membrane</keyword>
<sequence>MVVLTGVTGMVEAASLLALGPAFTAIQTGNVLFLAFGAAGAGKLETLAPGVSLAAFAVGVVAGSHLESVSEIRGRRWFVIGLLAEAGLILIAAGIGWGLAPQYGSPAPRHLAATAVLALAMGLRNTTIMRANVPGVPTTLVTRSMTAFIGASAMGRENTYGFGTAGWKLRGLSILAMFAGGFLGALMLRAGCTVGWLLLPAAATVLVVGLLYRSQPGLHTDQAPGRERPG</sequence>
<evidence type="ECO:0008006" key="4">
    <source>
        <dbReference type="Google" id="ProtNLM"/>
    </source>
</evidence>
<dbReference type="PANTHER" id="PTHR37314">
    <property type="entry name" value="SLR0142 PROTEIN"/>
    <property type="match status" value="1"/>
</dbReference>